<accession>A0A5B8K3W1</accession>
<dbReference type="EMBL" id="CP041663">
    <property type="protein sequence ID" value="QDY88418.1"/>
    <property type="molecule type" value="Genomic_DNA"/>
</dbReference>
<reference evidence="2" key="1">
    <citation type="submission" date="2019-07" db="EMBL/GenBank/DDBJ databases">
        <title>Complete genome sequences of three Mycoplasma sp. 1220 strains.</title>
        <authorList>
            <person name="Grozner D."/>
            <person name="Forro B."/>
            <person name="Kovacs A.B."/>
            <person name="Marton S."/>
            <person name="Banyai K."/>
            <person name="Kreizinger Z."/>
            <person name="Sulyok K.M."/>
            <person name="Gyuranecz M."/>
        </authorList>
    </citation>
    <scope>NUCLEOTIDE SEQUENCE [LARGE SCALE GENOMIC DNA]</scope>
    <source>
        <strain evidence="2">MYCAV93</strain>
    </source>
</reference>
<name>A0A5B8K3W1_9MOLU</name>
<dbReference type="Proteomes" id="UP000317512">
    <property type="component" value="Chromosome"/>
</dbReference>
<evidence type="ECO:0000313" key="2">
    <source>
        <dbReference type="Proteomes" id="UP000317512"/>
    </source>
</evidence>
<dbReference type="OrthoDB" id="400448at2"/>
<evidence type="ECO:0000313" key="1">
    <source>
        <dbReference type="EMBL" id="QDY88418.1"/>
    </source>
</evidence>
<sequence length="134" mass="16416">MKKNKFNKAIALFNNYCKKQNIKIIDINEIAEFIDKNVYKMTFWEIIEQTNSKLDTINKWEDKLVLNFIEFSLLERFYKKTKIKRQLNPYNNLTVEKIIELNEYKRNKYVNFLVILENFDEHNIFIQNLLKIIK</sequence>
<proteinExistence type="predicted"/>
<gene>
    <name evidence="1" type="ORF">FOY43_01935</name>
</gene>
<dbReference type="RefSeq" id="WP_146308883.1">
    <property type="nucleotide sequence ID" value="NZ_CP041663.1"/>
</dbReference>
<dbReference type="AlphaFoldDB" id="A0A5B8K3W1"/>
<protein>
    <submittedName>
        <fullName evidence="1">Uncharacterized protein</fullName>
    </submittedName>
</protein>
<organism evidence="1 2">
    <name type="scientific">Mycoplasma anserisalpingitidis</name>
    <dbReference type="NCBI Taxonomy" id="519450"/>
    <lineage>
        <taxon>Bacteria</taxon>
        <taxon>Bacillati</taxon>
        <taxon>Mycoplasmatota</taxon>
        <taxon>Mollicutes</taxon>
        <taxon>Mycoplasmataceae</taxon>
        <taxon>Mycoplasma</taxon>
    </lineage>
</organism>